<gene>
    <name evidence="1" type="ORF">TSUD_137380</name>
</gene>
<dbReference type="Proteomes" id="UP000242715">
    <property type="component" value="Unassembled WGS sequence"/>
</dbReference>
<name>A0A2Z6P9T5_TRISU</name>
<accession>A0A2Z6P9T5</accession>
<reference evidence="2" key="1">
    <citation type="journal article" date="2017" name="Front. Plant Sci.">
        <title>Climate Clever Clovers: New Paradigm to Reduce the Environmental Footprint of Ruminants by Breeding Low Methanogenic Forages Utilizing Haplotype Variation.</title>
        <authorList>
            <person name="Kaur P."/>
            <person name="Appels R."/>
            <person name="Bayer P.E."/>
            <person name="Keeble-Gagnere G."/>
            <person name="Wang J."/>
            <person name="Hirakawa H."/>
            <person name="Shirasawa K."/>
            <person name="Vercoe P."/>
            <person name="Stefanova K."/>
            <person name="Durmic Z."/>
            <person name="Nichols P."/>
            <person name="Revell C."/>
            <person name="Isobe S.N."/>
            <person name="Edwards D."/>
            <person name="Erskine W."/>
        </authorList>
    </citation>
    <scope>NUCLEOTIDE SEQUENCE [LARGE SCALE GENOMIC DNA]</scope>
    <source>
        <strain evidence="2">cv. Daliak</strain>
    </source>
</reference>
<sequence>MCRDLRGWCAAITTKPRGHVEIDNFDGEVPYQSNEMLPIVPITEVEQIRGLADGTIIDDAN</sequence>
<organism evidence="1 2">
    <name type="scientific">Trifolium subterraneum</name>
    <name type="common">Subterranean clover</name>
    <dbReference type="NCBI Taxonomy" id="3900"/>
    <lineage>
        <taxon>Eukaryota</taxon>
        <taxon>Viridiplantae</taxon>
        <taxon>Streptophyta</taxon>
        <taxon>Embryophyta</taxon>
        <taxon>Tracheophyta</taxon>
        <taxon>Spermatophyta</taxon>
        <taxon>Magnoliopsida</taxon>
        <taxon>eudicotyledons</taxon>
        <taxon>Gunneridae</taxon>
        <taxon>Pentapetalae</taxon>
        <taxon>rosids</taxon>
        <taxon>fabids</taxon>
        <taxon>Fabales</taxon>
        <taxon>Fabaceae</taxon>
        <taxon>Papilionoideae</taxon>
        <taxon>50 kb inversion clade</taxon>
        <taxon>NPAAA clade</taxon>
        <taxon>Hologalegina</taxon>
        <taxon>IRL clade</taxon>
        <taxon>Trifolieae</taxon>
        <taxon>Trifolium</taxon>
    </lineage>
</organism>
<dbReference type="EMBL" id="DF975480">
    <property type="protein sequence ID" value="GAU51743.1"/>
    <property type="molecule type" value="Genomic_DNA"/>
</dbReference>
<evidence type="ECO:0000313" key="2">
    <source>
        <dbReference type="Proteomes" id="UP000242715"/>
    </source>
</evidence>
<dbReference type="AlphaFoldDB" id="A0A2Z6P9T5"/>
<proteinExistence type="predicted"/>
<protein>
    <submittedName>
        <fullName evidence="1">Uncharacterized protein</fullName>
    </submittedName>
</protein>
<keyword evidence="2" id="KW-1185">Reference proteome</keyword>
<dbReference type="OrthoDB" id="1389713at2759"/>
<evidence type="ECO:0000313" key="1">
    <source>
        <dbReference type="EMBL" id="GAU51743.1"/>
    </source>
</evidence>